<keyword evidence="3" id="KW-0804">Transcription</keyword>
<evidence type="ECO:0000256" key="2">
    <source>
        <dbReference type="ARBA" id="ARBA00023125"/>
    </source>
</evidence>
<evidence type="ECO:0000313" key="6">
    <source>
        <dbReference type="Proteomes" id="UP000295301"/>
    </source>
</evidence>
<evidence type="ECO:0000256" key="3">
    <source>
        <dbReference type="ARBA" id="ARBA00023163"/>
    </source>
</evidence>
<organism evidence="5 6">
    <name type="scientific">Antarcticimicrobium luteum</name>
    <dbReference type="NCBI Taxonomy" id="2547397"/>
    <lineage>
        <taxon>Bacteria</taxon>
        <taxon>Pseudomonadati</taxon>
        <taxon>Pseudomonadota</taxon>
        <taxon>Alphaproteobacteria</taxon>
        <taxon>Rhodobacterales</taxon>
        <taxon>Paracoccaceae</taxon>
        <taxon>Antarcticimicrobium</taxon>
    </lineage>
</organism>
<dbReference type="PROSITE" id="PS50043">
    <property type="entry name" value="HTH_LUXR_2"/>
    <property type="match status" value="1"/>
</dbReference>
<dbReference type="Proteomes" id="UP000295301">
    <property type="component" value="Unassembled WGS sequence"/>
</dbReference>
<evidence type="ECO:0000259" key="4">
    <source>
        <dbReference type="PROSITE" id="PS50043"/>
    </source>
</evidence>
<dbReference type="GO" id="GO:0003677">
    <property type="term" value="F:DNA binding"/>
    <property type="evidence" value="ECO:0007669"/>
    <property type="project" value="UniProtKB-KW"/>
</dbReference>
<reference evidence="5 6" key="1">
    <citation type="submission" date="2019-03" db="EMBL/GenBank/DDBJ databases">
        <title>Ruegeria lutea sp. nov., a novel strain, isolated from marine sediment, the Masan Bay, South Korea.</title>
        <authorList>
            <person name="Kim J."/>
            <person name="Kim D.-Y."/>
            <person name="Lee S.-S."/>
        </authorList>
    </citation>
    <scope>NUCLEOTIDE SEQUENCE [LARGE SCALE GENOMIC DNA]</scope>
    <source>
        <strain evidence="5 6">318-1</strain>
    </source>
</reference>
<dbReference type="PANTHER" id="PTHR44688:SF16">
    <property type="entry name" value="DNA-BINDING TRANSCRIPTIONAL ACTIVATOR DEVR_DOSR"/>
    <property type="match status" value="1"/>
</dbReference>
<dbReference type="Pfam" id="PF00196">
    <property type="entry name" value="GerE"/>
    <property type="match status" value="1"/>
</dbReference>
<dbReference type="AlphaFoldDB" id="A0A4V3ASS5"/>
<proteinExistence type="predicted"/>
<feature type="domain" description="HTH luxR-type" evidence="4">
    <location>
        <begin position="198"/>
        <end position="263"/>
    </location>
</feature>
<gene>
    <name evidence="5" type="ORF">E1832_01650</name>
</gene>
<keyword evidence="2" id="KW-0238">DNA-binding</keyword>
<dbReference type="CDD" id="cd06170">
    <property type="entry name" value="LuxR_C_like"/>
    <property type="match status" value="1"/>
</dbReference>
<dbReference type="Gene3D" id="1.10.10.10">
    <property type="entry name" value="Winged helix-like DNA-binding domain superfamily/Winged helix DNA-binding domain"/>
    <property type="match status" value="1"/>
</dbReference>
<dbReference type="SUPFAM" id="SSF46894">
    <property type="entry name" value="C-terminal effector domain of the bipartite response regulators"/>
    <property type="match status" value="1"/>
</dbReference>
<keyword evidence="1" id="KW-0805">Transcription regulation</keyword>
<dbReference type="InterPro" id="IPR036388">
    <property type="entry name" value="WH-like_DNA-bd_sf"/>
</dbReference>
<dbReference type="PRINTS" id="PR00038">
    <property type="entry name" value="HTHLUXR"/>
</dbReference>
<dbReference type="EMBL" id="SMUV01000037">
    <property type="protein sequence ID" value="TDK52393.1"/>
    <property type="molecule type" value="Genomic_DNA"/>
</dbReference>
<dbReference type="PANTHER" id="PTHR44688">
    <property type="entry name" value="DNA-BINDING TRANSCRIPTIONAL ACTIVATOR DEVR_DOSR"/>
    <property type="match status" value="1"/>
</dbReference>
<comment type="caution">
    <text evidence="5">The sequence shown here is derived from an EMBL/GenBank/DDBJ whole genome shotgun (WGS) entry which is preliminary data.</text>
</comment>
<dbReference type="InterPro" id="IPR016032">
    <property type="entry name" value="Sig_transdc_resp-reg_C-effctor"/>
</dbReference>
<dbReference type="RefSeq" id="WP_133358001.1">
    <property type="nucleotide sequence ID" value="NZ_SMUV01000037.1"/>
</dbReference>
<dbReference type="GO" id="GO:0006355">
    <property type="term" value="P:regulation of DNA-templated transcription"/>
    <property type="evidence" value="ECO:0007669"/>
    <property type="project" value="InterPro"/>
</dbReference>
<dbReference type="SMART" id="SM00421">
    <property type="entry name" value="HTH_LUXR"/>
    <property type="match status" value="1"/>
</dbReference>
<evidence type="ECO:0000256" key="1">
    <source>
        <dbReference type="ARBA" id="ARBA00023015"/>
    </source>
</evidence>
<sequence length="269" mass="30400">MAGKFQIRDWAEATAEVVAALQTPDFARALTAAIRSVVPFEFAVIFGYYRDSRPLDIYDDFPGAKRRVMVDDYQEGPYLLDPFYLHSQAPTVSRLARLRDLAPDRFYQAEYFRNYYVQTGLAEEIGFIVDVGREVSVVISAMRETKAFSAREFRELQAIFPFVEAAARRHWSGLIDEFSERPPSQGPRLPQLIDDAFQRLGRNLLTPRESEVVEYILKGHSAEATGRALGIAPGTVRIHRRNIYGKLGVSSQGELFSNFISSLEDLGHG</sequence>
<dbReference type="InterPro" id="IPR000792">
    <property type="entry name" value="Tscrpt_reg_LuxR_C"/>
</dbReference>
<name>A0A4V3ASS5_9RHOB</name>
<dbReference type="OrthoDB" id="343383at2"/>
<protein>
    <submittedName>
        <fullName evidence="5">LuxR family transcriptional regulator</fullName>
    </submittedName>
</protein>
<keyword evidence="6" id="KW-1185">Reference proteome</keyword>
<evidence type="ECO:0000313" key="5">
    <source>
        <dbReference type="EMBL" id="TDK52393.1"/>
    </source>
</evidence>
<accession>A0A4V3ASS5</accession>